<evidence type="ECO:0000313" key="4">
    <source>
        <dbReference type="Proteomes" id="UP000623467"/>
    </source>
</evidence>
<dbReference type="Proteomes" id="UP000623467">
    <property type="component" value="Unassembled WGS sequence"/>
</dbReference>
<evidence type="ECO:0000313" key="3">
    <source>
        <dbReference type="EMBL" id="KAF7374730.1"/>
    </source>
</evidence>
<organism evidence="3 4">
    <name type="scientific">Mycena sanguinolenta</name>
    <dbReference type="NCBI Taxonomy" id="230812"/>
    <lineage>
        <taxon>Eukaryota</taxon>
        <taxon>Fungi</taxon>
        <taxon>Dikarya</taxon>
        <taxon>Basidiomycota</taxon>
        <taxon>Agaricomycotina</taxon>
        <taxon>Agaricomycetes</taxon>
        <taxon>Agaricomycetidae</taxon>
        <taxon>Agaricales</taxon>
        <taxon>Marasmiineae</taxon>
        <taxon>Mycenaceae</taxon>
        <taxon>Mycena</taxon>
    </lineage>
</organism>
<dbReference type="InterPro" id="IPR057722">
    <property type="entry name" value="AsqO/PenF-like_C"/>
</dbReference>
<dbReference type="Pfam" id="PF24137">
    <property type="entry name" value="DA_N"/>
    <property type="match status" value="1"/>
</dbReference>
<dbReference type="InterPro" id="IPR056402">
    <property type="entry name" value="DA_N"/>
</dbReference>
<evidence type="ECO:0000259" key="2">
    <source>
        <dbReference type="Pfam" id="PF25581"/>
    </source>
</evidence>
<gene>
    <name evidence="3" type="ORF">MSAN_00358300</name>
</gene>
<feature type="domain" description="Diels-Alderase N-terminal" evidence="1">
    <location>
        <begin position="44"/>
        <end position="231"/>
    </location>
</feature>
<accession>A0A8H6Z8Z4</accession>
<protein>
    <recommendedName>
        <fullName evidence="5">Hydroxyneurosporene synthase</fullName>
    </recommendedName>
</protein>
<dbReference type="SUPFAM" id="SSF159245">
    <property type="entry name" value="AttH-like"/>
    <property type="match status" value="1"/>
</dbReference>
<keyword evidence="4" id="KW-1185">Reference proteome</keyword>
<evidence type="ECO:0008006" key="5">
    <source>
        <dbReference type="Google" id="ProtNLM"/>
    </source>
</evidence>
<dbReference type="Pfam" id="PF25581">
    <property type="entry name" value="AsqO_C"/>
    <property type="match status" value="1"/>
</dbReference>
<proteinExistence type="predicted"/>
<dbReference type="OrthoDB" id="5344254at2759"/>
<feature type="domain" description="AsqO/PenF-like C-terminal" evidence="2">
    <location>
        <begin position="238"/>
        <end position="372"/>
    </location>
</feature>
<evidence type="ECO:0000259" key="1">
    <source>
        <dbReference type="Pfam" id="PF24137"/>
    </source>
</evidence>
<name>A0A8H6Z8Z4_9AGAR</name>
<dbReference type="EMBL" id="JACAZH010000002">
    <property type="protein sequence ID" value="KAF7374730.1"/>
    <property type="molecule type" value="Genomic_DNA"/>
</dbReference>
<comment type="caution">
    <text evidence="3">The sequence shown here is derived from an EMBL/GenBank/DDBJ whole genome shotgun (WGS) entry which is preliminary data.</text>
</comment>
<sequence length="375" mass="39334">MLGLLAFTGLAFANSDCSTGPVYNLPPVASNGTSQVDYIAAATGLNGPHVHPVNASAYDLWYFDVVDTAPNSNASVVLVFFDTPPGTFPFPPGSWNTSLLVTLAITFPNGTFASTTTEVGLATNATVVVDGEGSSGNWEGVGLNWTYDVVTGAYDVFFDSAQFDGIKGSIHFQPRGAARYPCGPGVPGQTMRLVPNAGYVNPLPDAVATVDLIVDGERLTFTGAGYHDQGWGPQPFSSAVGSWYWGHGRVGPYSVVWFDILTADGVEYVSTYVGKGDTALVTSCDLASQQVRPTGNNATFPPTSSSPKPSGYHITMDLGAEGVLDMNVSVVNQMFDLTEYMRAIAYINGTITPPGGKPGPSMGGPALLEQFALQA</sequence>
<dbReference type="AlphaFoldDB" id="A0A8H6Z8Z4"/>
<reference evidence="3" key="1">
    <citation type="submission" date="2020-05" db="EMBL/GenBank/DDBJ databases">
        <title>Mycena genomes resolve the evolution of fungal bioluminescence.</title>
        <authorList>
            <person name="Tsai I.J."/>
        </authorList>
    </citation>
    <scope>NUCLEOTIDE SEQUENCE</scope>
    <source>
        <strain evidence="3">160909Yilan</strain>
    </source>
</reference>